<evidence type="ECO:0000313" key="3">
    <source>
        <dbReference type="Proteomes" id="UP001073122"/>
    </source>
</evidence>
<sequence>MKKMIFTATILLTLGGSALINNVNACSKDGYVGPNGTSCLYWDASTKCYMRVEHHRAFFGLFQWNTVEVAGCDKPSTDISASVE</sequence>
<accession>A0ABT3XVR6</accession>
<feature type="signal peptide" evidence="1">
    <location>
        <begin position="1"/>
        <end position="25"/>
    </location>
</feature>
<feature type="chain" id="PRO_5045447163" evidence="1">
    <location>
        <begin position="26"/>
        <end position="84"/>
    </location>
</feature>
<keyword evidence="1" id="KW-0732">Signal</keyword>
<gene>
    <name evidence="2" type="ORF">OF897_17790</name>
</gene>
<reference evidence="2" key="1">
    <citation type="submission" date="2022-10" db="EMBL/GenBank/DDBJ databases">
        <title>Chryseobacterium sp. nov., a novel bacterial species.</title>
        <authorList>
            <person name="Cao Y."/>
        </authorList>
    </citation>
    <scope>NUCLEOTIDE SEQUENCE</scope>
    <source>
        <strain evidence="2">CCTCC AB2015118</strain>
    </source>
</reference>
<proteinExistence type="predicted"/>
<dbReference type="Proteomes" id="UP001073122">
    <property type="component" value="Unassembled WGS sequence"/>
</dbReference>
<organism evidence="2 3">
    <name type="scientific">Chryseobacterium formosus</name>
    <dbReference type="NCBI Taxonomy" id="1537363"/>
    <lineage>
        <taxon>Bacteria</taxon>
        <taxon>Pseudomonadati</taxon>
        <taxon>Bacteroidota</taxon>
        <taxon>Flavobacteriia</taxon>
        <taxon>Flavobacteriales</taxon>
        <taxon>Weeksellaceae</taxon>
        <taxon>Chryseobacterium group</taxon>
        <taxon>Chryseobacterium</taxon>
    </lineage>
</organism>
<keyword evidence="3" id="KW-1185">Reference proteome</keyword>
<name>A0ABT3XVR6_9FLAO</name>
<dbReference type="EMBL" id="JAOVZW010000023">
    <property type="protein sequence ID" value="MCX8525770.1"/>
    <property type="molecule type" value="Genomic_DNA"/>
</dbReference>
<comment type="caution">
    <text evidence="2">The sequence shown here is derived from an EMBL/GenBank/DDBJ whole genome shotgun (WGS) entry which is preliminary data.</text>
</comment>
<dbReference type="RefSeq" id="WP_267267021.1">
    <property type="nucleotide sequence ID" value="NZ_JAOVZW010000023.1"/>
</dbReference>
<protein>
    <submittedName>
        <fullName evidence="2">Uncharacterized protein</fullName>
    </submittedName>
</protein>
<evidence type="ECO:0000256" key="1">
    <source>
        <dbReference type="SAM" id="SignalP"/>
    </source>
</evidence>
<evidence type="ECO:0000313" key="2">
    <source>
        <dbReference type="EMBL" id="MCX8525770.1"/>
    </source>
</evidence>